<proteinExistence type="predicted"/>
<feature type="coiled-coil region" evidence="1">
    <location>
        <begin position="277"/>
        <end position="334"/>
    </location>
</feature>
<feature type="coiled-coil region" evidence="1">
    <location>
        <begin position="718"/>
        <end position="802"/>
    </location>
</feature>
<dbReference type="Proteomes" id="UP000184758">
    <property type="component" value="Unassembled WGS sequence"/>
</dbReference>
<accession>A0A1N6GAV5</accession>
<dbReference type="InterPro" id="IPR027417">
    <property type="entry name" value="P-loop_NTPase"/>
</dbReference>
<dbReference type="PANTHER" id="PTHR41259">
    <property type="entry name" value="DOUBLE-STRAND BREAK REPAIR RAD50 ATPASE, PUTATIVE-RELATED"/>
    <property type="match status" value="1"/>
</dbReference>
<dbReference type="PANTHER" id="PTHR41259:SF1">
    <property type="entry name" value="DOUBLE-STRAND BREAK REPAIR RAD50 ATPASE, PUTATIVE-RELATED"/>
    <property type="match status" value="1"/>
</dbReference>
<dbReference type="EMBL" id="FSRN01000001">
    <property type="protein sequence ID" value="SIO04591.1"/>
    <property type="molecule type" value="Genomic_DNA"/>
</dbReference>
<keyword evidence="4" id="KW-1185">Reference proteome</keyword>
<dbReference type="STRING" id="28230.SAMN05878443_1115"/>
<evidence type="ECO:0000256" key="1">
    <source>
        <dbReference type="SAM" id="Coils"/>
    </source>
</evidence>
<feature type="domain" description="YhaN AAA" evidence="2">
    <location>
        <begin position="5"/>
        <end position="208"/>
    </location>
</feature>
<name>A0A1N6GAV5_9LACT</name>
<sequence>MITLKIESIEIYGYGKWVDYKIDNINKLQLFYGKNETGKTTIMSFVHSILFGFPSKISSELRYEPKSSSQYGGRLFLTGTQYGDVQIERVRGKANGNVTITFANGETGGEEYLEKILSGLDKATYQALFSFNLAGLQKVQQLNREKLNRYFLSVGTIGNEQLLKVADKFQTEASKLFKPNGRVTVINKKMAEVESKRKQMKLAKEKNSQYMDWLLEKDDLEKRLVSLREQRTHYEDKLIKLNQLEVNWILFSEMQDIQRQINKEQTVELPKDGLYQLNHYNQEINQLKLTINQQQERLNYLNNKTEETRLLKVLIEHRDEIATLMHELDDIQATLQETEFIKKNLLETRHQFLREKQQLGLQEQQDIPDVLTEDCRNKLNRLQDKQNQVILREKQVTERIAFLNFQQESLGDQLDKLEKRLWNNQTYQEVNDQLEKSNLDQRADTEVAKKTVRPLSKKNLVSLIVGLLISVLGQYLSNEIGLILVAAGLGSVLYSIWSMVKKSETVNKIEEIRESLYSFEEYIQQTEIRKQWREKLAEIDQVILESNEKQTQSEKTESEKADIENEFRLLKQEYGYPSHYSIKELVQEVDVFEGIREKASSIHEKQEQLGEKEKRVAIWKEKINYLEPVIFVDWTNHEQLIEGIKHFFNEATADEERIRTSAKQQKAVHQYIEQFIMQQKEFEKKRIRLLHSVKAKTEEEFRKKYVLNEELTKKIARLNLLEQQVGEYSELLETYRDKAALLESIQSMKIKLQHLKETIESKLNKKIKIDVALKNLEVGGAYSELLQEYANLKSEIQTLVDEWTKYKIAAELIERTLTKARKDRFPATIRDTTYFFNILTQGNYEKVFLKDQAITVQRKDGTLFEAFELSQATAEQLYVALRFSFVKNASDLIQLPLLVDDGFVNFDQQRKKEMYQLLEKISEDVQVFYFTFDETVTDVFRKEQVEML</sequence>
<feature type="coiled-coil region" evidence="1">
    <location>
        <begin position="186"/>
        <end position="244"/>
    </location>
</feature>
<dbReference type="RefSeq" id="WP_245792776.1">
    <property type="nucleotide sequence ID" value="NZ_FSRN01000001.1"/>
</dbReference>
<dbReference type="InterPro" id="IPR038734">
    <property type="entry name" value="YhaN_AAA"/>
</dbReference>
<evidence type="ECO:0000313" key="3">
    <source>
        <dbReference type="EMBL" id="SIO04591.1"/>
    </source>
</evidence>
<gene>
    <name evidence="3" type="ORF">SAMN05878443_1115</name>
</gene>
<dbReference type="Pfam" id="PF13514">
    <property type="entry name" value="AAA_27"/>
    <property type="match status" value="1"/>
</dbReference>
<keyword evidence="1" id="KW-0175">Coiled coil</keyword>
<reference evidence="4" key="1">
    <citation type="submission" date="2016-11" db="EMBL/GenBank/DDBJ databases">
        <authorList>
            <person name="Varghese N."/>
            <person name="Submissions S."/>
        </authorList>
    </citation>
    <scope>NUCLEOTIDE SEQUENCE [LARGE SCALE GENOMIC DNA]</scope>
    <source>
        <strain evidence="4">313</strain>
    </source>
</reference>
<organism evidence="3 4">
    <name type="scientific">Carnobacterium alterfunditum</name>
    <dbReference type="NCBI Taxonomy" id="28230"/>
    <lineage>
        <taxon>Bacteria</taxon>
        <taxon>Bacillati</taxon>
        <taxon>Bacillota</taxon>
        <taxon>Bacilli</taxon>
        <taxon>Lactobacillales</taxon>
        <taxon>Carnobacteriaceae</taxon>
        <taxon>Carnobacterium</taxon>
    </lineage>
</organism>
<dbReference type="AlphaFoldDB" id="A0A1N6GAV5"/>
<protein>
    <submittedName>
        <fullName evidence="3">Uncharacterized protein YhaN</fullName>
    </submittedName>
</protein>
<dbReference type="Gene3D" id="3.40.50.300">
    <property type="entry name" value="P-loop containing nucleotide triphosphate hydrolases"/>
    <property type="match status" value="2"/>
</dbReference>
<evidence type="ECO:0000259" key="2">
    <source>
        <dbReference type="Pfam" id="PF13514"/>
    </source>
</evidence>
<evidence type="ECO:0000313" key="4">
    <source>
        <dbReference type="Proteomes" id="UP000184758"/>
    </source>
</evidence>
<feature type="coiled-coil region" evidence="1">
    <location>
        <begin position="546"/>
        <end position="573"/>
    </location>
</feature>
<dbReference type="eggNOG" id="COG4717">
    <property type="taxonomic scope" value="Bacteria"/>
</dbReference>